<reference evidence="1" key="2">
    <citation type="submission" date="2012-12" db="EMBL/GenBank/DDBJ databases">
        <authorList>
            <person name="Gao Y.W."/>
            <person name="Fan S.T."/>
            <person name="Sun H.T."/>
            <person name="Wang Z."/>
            <person name="Gao X.L."/>
            <person name="Li Y.G."/>
            <person name="Wang T.C."/>
            <person name="Zhang K."/>
            <person name="Xu W.W."/>
            <person name="Yu Z.J."/>
            <person name="Xia X.Z."/>
        </authorList>
    </citation>
    <scope>NUCLEOTIDE SEQUENCE</scope>
    <source>
        <strain evidence="1">FR3</strain>
    </source>
</reference>
<accession>A0A0J9XR80</accession>
<sequence>MKNSNQTPDRYYNPNMIGNTIGILPMFDTSQTNLFLLQHLMKRTQKH</sequence>
<dbReference type="AlphaFoldDB" id="A0A0J9XR80"/>
<protein>
    <submittedName>
        <fullName evidence="1">Bm355</fullName>
    </submittedName>
</protein>
<dbReference type="EMBL" id="LN856889">
    <property type="protein sequence ID" value="CDP93582.1"/>
    <property type="molecule type" value="Genomic_DNA"/>
</dbReference>
<organism evidence="1">
    <name type="scientific">Brugia malayi</name>
    <name type="common">Filarial nematode worm</name>
    <dbReference type="NCBI Taxonomy" id="6279"/>
    <lineage>
        <taxon>Eukaryota</taxon>
        <taxon>Metazoa</taxon>
        <taxon>Ecdysozoa</taxon>
        <taxon>Nematoda</taxon>
        <taxon>Chromadorea</taxon>
        <taxon>Rhabditida</taxon>
        <taxon>Spirurina</taxon>
        <taxon>Spiruromorpha</taxon>
        <taxon>Filarioidea</taxon>
        <taxon>Onchocercidae</taxon>
        <taxon>Brugia</taxon>
    </lineage>
</organism>
<name>A0A0J9XR80_BRUMA</name>
<evidence type="ECO:0000313" key="1">
    <source>
        <dbReference type="EMBL" id="CDP93582.1"/>
    </source>
</evidence>
<gene>
    <name evidence="1" type="primary">Bm355</name>
    <name evidence="1" type="ORF">BM_Bm355</name>
</gene>
<reference evidence="1" key="1">
    <citation type="journal article" date="2007" name="Science">
        <title>Draft genome of the filarial nematode parasite Brugia malayi.</title>
        <authorList>
            <person name="Ghedin E."/>
            <person name="Wang S."/>
            <person name="Spiro D."/>
            <person name="Caler E."/>
            <person name="Zhao Q."/>
            <person name="Crabtree J."/>
            <person name="Allen J.E."/>
            <person name="Delcher A.L."/>
            <person name="Guiliano D.B."/>
            <person name="Miranda-Saavedra D."/>
            <person name="Angiuoli S.V."/>
            <person name="Creasy T."/>
            <person name="Amedeo P."/>
            <person name="Haas B."/>
            <person name="El-Sayed N.M."/>
            <person name="Wortman J.R."/>
            <person name="Feldblyum T."/>
            <person name="Tallon L."/>
            <person name="Schatz M."/>
            <person name="Shumway M."/>
            <person name="Koo H."/>
            <person name="Salzberg S.L."/>
            <person name="Schobel S."/>
            <person name="Pertea M."/>
            <person name="Pop M."/>
            <person name="White O."/>
            <person name="Barton G.J."/>
            <person name="Carlow C.K."/>
            <person name="Crawford M.J."/>
            <person name="Daub J."/>
            <person name="Dimmic M.W."/>
            <person name="Estes C.F."/>
            <person name="Foster J.M."/>
            <person name="Ganatra M."/>
            <person name="Gregory W.F."/>
            <person name="Johnson N.M."/>
            <person name="Jin J."/>
            <person name="Komuniecki R."/>
            <person name="Korf I."/>
            <person name="Kumar S."/>
            <person name="Laney S."/>
            <person name="Li B.W."/>
            <person name="Li W."/>
            <person name="Lindblom T.H."/>
            <person name="Lustigman S."/>
            <person name="Ma D."/>
            <person name="Maina C.V."/>
            <person name="Martin D.M."/>
            <person name="McCarter J.P."/>
            <person name="McReynolds L."/>
            <person name="Mitreva M."/>
            <person name="Nutman T.B."/>
            <person name="Parkinson J."/>
            <person name="Peregrin-Alvarez J.M."/>
            <person name="Poole C."/>
            <person name="Ren Q."/>
            <person name="Saunders L."/>
            <person name="Sluder A.E."/>
            <person name="Smith K."/>
            <person name="Stanke M."/>
            <person name="Unnasch T.R."/>
            <person name="Ware J."/>
            <person name="Wei A.D."/>
            <person name="Weil G."/>
            <person name="Williams D.J."/>
            <person name="Zhang Y."/>
            <person name="Williams S.A."/>
            <person name="Fraser-Liggett C."/>
            <person name="Slatko B."/>
            <person name="Blaxter M.L."/>
            <person name="Scott A.L."/>
        </authorList>
    </citation>
    <scope>NUCLEOTIDE SEQUENCE</scope>
    <source>
        <strain evidence="1">FR3</strain>
    </source>
</reference>
<proteinExistence type="predicted"/>